<dbReference type="RefSeq" id="WP_342386847.1">
    <property type="nucleotide sequence ID" value="NZ_CP150637.1"/>
</dbReference>
<dbReference type="Proteomes" id="UP001449178">
    <property type="component" value="Chromosome"/>
</dbReference>
<organism evidence="1 2">
    <name type="scientific">Ignatzschineria larvae DSM 13226</name>
    <dbReference type="NCBI Taxonomy" id="1111732"/>
    <lineage>
        <taxon>Bacteria</taxon>
        <taxon>Pseudomonadati</taxon>
        <taxon>Pseudomonadota</taxon>
        <taxon>Gammaproteobacteria</taxon>
        <taxon>Cardiobacteriales</taxon>
        <taxon>Ignatzschineriaceae</taxon>
        <taxon>Ignatzschineria</taxon>
    </lineage>
</organism>
<reference evidence="1 2" key="1">
    <citation type="submission" date="2024-03" db="EMBL/GenBank/DDBJ databases">
        <title>Complete Genome Sequence and Annotation of Ignatzschineria larvae DSM 13226.</title>
        <authorList>
            <person name="Cantrell E."/>
            <person name="Burcham Z.M."/>
        </authorList>
    </citation>
    <scope>NUCLEOTIDE SEQUENCE [LARGE SCALE GENOMIC DNA]</scope>
    <source>
        <strain evidence="1 2">DSM 13226</strain>
    </source>
</reference>
<accession>A0ABZ3BYH3</accession>
<name>A0ABZ3BYH3_9GAMM</name>
<protein>
    <submittedName>
        <fullName evidence="1">Uncharacterized protein</fullName>
    </submittedName>
</protein>
<dbReference type="EMBL" id="CP150637">
    <property type="protein sequence ID" value="WZW87586.1"/>
    <property type="molecule type" value="Genomic_DNA"/>
</dbReference>
<sequence>MKTDARREGIIAQPEQPSARARVILNLSAMNQIPTLNFSNNFPAFKIFHSAKAPELPARDCRKNKVILSGEAVNPLMKHL</sequence>
<proteinExistence type="predicted"/>
<keyword evidence="2" id="KW-1185">Reference proteome</keyword>
<evidence type="ECO:0000313" key="1">
    <source>
        <dbReference type="EMBL" id="WZW87586.1"/>
    </source>
</evidence>
<gene>
    <name evidence="1" type="ORF">WMO13_09475</name>
</gene>
<evidence type="ECO:0000313" key="2">
    <source>
        <dbReference type="Proteomes" id="UP001449178"/>
    </source>
</evidence>